<dbReference type="AlphaFoldDB" id="A0A0J8H230"/>
<dbReference type="InterPro" id="IPR014284">
    <property type="entry name" value="RNA_pol_sigma-70_dom"/>
</dbReference>
<dbReference type="Gene3D" id="1.10.10.10">
    <property type="entry name" value="Winged helix-like DNA-binding domain superfamily/Winged helix DNA-binding domain"/>
    <property type="match status" value="1"/>
</dbReference>
<keyword evidence="4" id="KW-0804">Transcription</keyword>
<dbReference type="EMBL" id="LAZL01000001">
    <property type="protein sequence ID" value="KMT67093.1"/>
    <property type="molecule type" value="Genomic_DNA"/>
</dbReference>
<evidence type="ECO:0000259" key="5">
    <source>
        <dbReference type="Pfam" id="PF04542"/>
    </source>
</evidence>
<dbReference type="InterPro" id="IPR039425">
    <property type="entry name" value="RNA_pol_sigma-70-like"/>
</dbReference>
<dbReference type="InterPro" id="IPR013324">
    <property type="entry name" value="RNA_pol_sigma_r3/r4-like"/>
</dbReference>
<accession>A0A0J8H230</accession>
<comment type="caution">
    <text evidence="6">The sequence shown here is derived from an EMBL/GenBank/DDBJ whole genome shotgun (WGS) entry which is preliminary data.</text>
</comment>
<dbReference type="GO" id="GO:0016987">
    <property type="term" value="F:sigma factor activity"/>
    <property type="evidence" value="ECO:0007669"/>
    <property type="project" value="UniProtKB-KW"/>
</dbReference>
<evidence type="ECO:0000256" key="3">
    <source>
        <dbReference type="ARBA" id="ARBA00023082"/>
    </source>
</evidence>
<dbReference type="InterPro" id="IPR036388">
    <property type="entry name" value="WH-like_DNA-bd_sf"/>
</dbReference>
<evidence type="ECO:0000256" key="4">
    <source>
        <dbReference type="ARBA" id="ARBA00023163"/>
    </source>
</evidence>
<dbReference type="Proteomes" id="UP000037600">
    <property type="component" value="Unassembled WGS sequence"/>
</dbReference>
<dbReference type="NCBIfam" id="TIGR02937">
    <property type="entry name" value="sigma70-ECF"/>
    <property type="match status" value="1"/>
</dbReference>
<dbReference type="STRING" id="1513271.XM47_00095"/>
<gene>
    <name evidence="6" type="ORF">XM47_00095</name>
</gene>
<keyword evidence="2" id="KW-0805">Transcription regulation</keyword>
<dbReference type="SUPFAM" id="SSF88946">
    <property type="entry name" value="Sigma2 domain of RNA polymerase sigma factors"/>
    <property type="match status" value="1"/>
</dbReference>
<dbReference type="GO" id="GO:0006352">
    <property type="term" value="P:DNA-templated transcription initiation"/>
    <property type="evidence" value="ECO:0007669"/>
    <property type="project" value="InterPro"/>
</dbReference>
<dbReference type="Gene3D" id="1.10.1740.10">
    <property type="match status" value="1"/>
</dbReference>
<evidence type="ECO:0000313" key="7">
    <source>
        <dbReference type="Proteomes" id="UP000037600"/>
    </source>
</evidence>
<evidence type="ECO:0000313" key="6">
    <source>
        <dbReference type="EMBL" id="KMT67093.1"/>
    </source>
</evidence>
<name>A0A0J8H230_9ALTE</name>
<comment type="similarity">
    <text evidence="1">Belongs to the sigma-70 factor family. ECF subfamily.</text>
</comment>
<keyword evidence="7" id="KW-1185">Reference proteome</keyword>
<proteinExistence type="inferred from homology"/>
<evidence type="ECO:0000256" key="2">
    <source>
        <dbReference type="ARBA" id="ARBA00023015"/>
    </source>
</evidence>
<dbReference type="PANTHER" id="PTHR43133">
    <property type="entry name" value="RNA POLYMERASE ECF-TYPE SIGMA FACTO"/>
    <property type="match status" value="1"/>
</dbReference>
<keyword evidence="3" id="KW-0731">Sigma factor</keyword>
<dbReference type="Pfam" id="PF04542">
    <property type="entry name" value="Sigma70_r2"/>
    <property type="match status" value="1"/>
</dbReference>
<evidence type="ECO:0000256" key="1">
    <source>
        <dbReference type="ARBA" id="ARBA00010641"/>
    </source>
</evidence>
<dbReference type="SUPFAM" id="SSF88659">
    <property type="entry name" value="Sigma3 and sigma4 domains of RNA polymerase sigma factors"/>
    <property type="match status" value="1"/>
</dbReference>
<dbReference type="InterPro" id="IPR007627">
    <property type="entry name" value="RNA_pol_sigma70_r2"/>
</dbReference>
<reference evidence="6 7" key="1">
    <citation type="submission" date="2015-04" db="EMBL/GenBank/DDBJ databases">
        <title>Draft Genome Sequence of the Novel Agar-Digesting Marine Bacterium Q1.</title>
        <authorList>
            <person name="Li Y."/>
            <person name="Li D."/>
            <person name="Chen G."/>
            <person name="Du Z."/>
        </authorList>
    </citation>
    <scope>NUCLEOTIDE SEQUENCE [LARGE SCALE GENOMIC DNA]</scope>
    <source>
        <strain evidence="6 7">Q1</strain>
    </source>
</reference>
<organism evidence="6 7">
    <name type="scientific">Catenovulum maritimum</name>
    <dbReference type="NCBI Taxonomy" id="1513271"/>
    <lineage>
        <taxon>Bacteria</taxon>
        <taxon>Pseudomonadati</taxon>
        <taxon>Pseudomonadota</taxon>
        <taxon>Gammaproteobacteria</taxon>
        <taxon>Alteromonadales</taxon>
        <taxon>Alteromonadaceae</taxon>
        <taxon>Catenovulum</taxon>
    </lineage>
</organism>
<feature type="domain" description="RNA polymerase sigma-70 region 2" evidence="5">
    <location>
        <begin position="25"/>
        <end position="91"/>
    </location>
</feature>
<protein>
    <submittedName>
        <fullName evidence="6">Extracytoplasmic function alternative sigma factor</fullName>
    </submittedName>
</protein>
<sequence>MSTQKNQQLDTTDAEALRSSKFGQLFEADRNRLYTYIYAFVSNHSAADDIFQETCLVLWREFDKFEIGTEFSKWANVIAFNRVRHYRQAQKKYQLGLSDDFIEEFSQNITITENQTVTQEEKWRYLEHCCSLLSEPLKKIYQNFYVDKLSAKDLAETTGRSIHAIRKSVFKLRKKLFDCVEQKLREASK</sequence>
<dbReference type="PANTHER" id="PTHR43133:SF51">
    <property type="entry name" value="RNA POLYMERASE SIGMA FACTOR"/>
    <property type="match status" value="1"/>
</dbReference>
<dbReference type="InterPro" id="IPR013325">
    <property type="entry name" value="RNA_pol_sigma_r2"/>
</dbReference>